<evidence type="ECO:0000256" key="8">
    <source>
        <dbReference type="SAM" id="MobiDB-lite"/>
    </source>
</evidence>
<dbReference type="eggNOG" id="ENOG502QSHJ">
    <property type="taxonomic scope" value="Eukaryota"/>
</dbReference>
<dbReference type="InterPro" id="IPR010795">
    <property type="entry name" value="Prenylcys_lyase"/>
</dbReference>
<dbReference type="RefSeq" id="XP_016757211.1">
    <property type="nucleotide sequence ID" value="XM_016907131.1"/>
</dbReference>
<sequence length="562" mass="61570">MKFTTAGCSLLAVSLSTALQRDQQPLALHQDVTSEKPVEVAIIGAGAAGASAAYYLAQYAHNASVPLNITIFEANSYIGGRSTTVNAYDLTDDDLADLRALVSNLEDEYEYSVELGASIFVSINKILKDAVDAFNLTIKSGDDNPKGHTGSDLGIWDGESFIVELDGSLNGYWDVAKLLWKYGLAPVKTQRLMKTVVGKFMRMYEEPIFPFTAGLTAAAQAVGLTAVTAATGEQYMRENGIKGAFGREIVQASTRVNYAQNLEFIHGLEAMVCMATDGAVAVEGGNWRIFQNMIEASGAHVLLGERVSEIIELDVGGHAISTSSQQVWRGDHIIIAGPYQYTNITSSMLDEKHAFHKPDPIPYVELHVTLFTSPHLLSPTFFNLPPDKAVPQVVLTSLPDGEPAGSGQESVGKPGFFSISLLRSIVNPKTGADEYLYKIFSPESPTSAWLEALLGIKPEDSNPNRNSEDITWLYRKVWNSYPYEYPRMTFESTKLKDGIWYTGGMDSFISTMETNALMGKNVARLIVDEEKLMKQRQSNSGLGEEEHERVQGMTQMKGKLDL</sequence>
<evidence type="ECO:0000259" key="10">
    <source>
        <dbReference type="Pfam" id="PF07156"/>
    </source>
</evidence>
<evidence type="ECO:0000256" key="2">
    <source>
        <dbReference type="ARBA" id="ARBA00009967"/>
    </source>
</evidence>
<evidence type="ECO:0000256" key="3">
    <source>
        <dbReference type="ARBA" id="ARBA00022630"/>
    </source>
</evidence>
<dbReference type="Proteomes" id="UP000016931">
    <property type="component" value="Unassembled WGS sequence"/>
</dbReference>
<dbReference type="GO" id="GO:0030328">
    <property type="term" value="P:prenylcysteine catabolic process"/>
    <property type="evidence" value="ECO:0007669"/>
    <property type="project" value="InterPro"/>
</dbReference>
<dbReference type="Pfam" id="PF13450">
    <property type="entry name" value="NAD_binding_8"/>
    <property type="match status" value="1"/>
</dbReference>
<feature type="signal peptide" evidence="9">
    <location>
        <begin position="1"/>
        <end position="18"/>
    </location>
</feature>
<feature type="region of interest" description="Disordered" evidence="8">
    <location>
        <begin position="535"/>
        <end position="562"/>
    </location>
</feature>
<dbReference type="GO" id="GO:0030327">
    <property type="term" value="P:prenylated protein catabolic process"/>
    <property type="evidence" value="ECO:0007669"/>
    <property type="project" value="TreeGrafter"/>
</dbReference>
<evidence type="ECO:0000256" key="9">
    <source>
        <dbReference type="SAM" id="SignalP"/>
    </source>
</evidence>
<keyword evidence="4 9" id="KW-0732">Signal</keyword>
<dbReference type="Gene3D" id="3.50.50.60">
    <property type="entry name" value="FAD/NAD(P)-binding domain"/>
    <property type="match status" value="1"/>
</dbReference>
<evidence type="ECO:0000313" key="11">
    <source>
        <dbReference type="EMBL" id="EMF09090.1"/>
    </source>
</evidence>
<dbReference type="OMA" id="SIGIWDG"/>
<dbReference type="EMBL" id="KB456270">
    <property type="protein sequence ID" value="EMF09090.1"/>
    <property type="molecule type" value="Genomic_DNA"/>
</dbReference>
<evidence type="ECO:0000256" key="4">
    <source>
        <dbReference type="ARBA" id="ARBA00022729"/>
    </source>
</evidence>
<evidence type="ECO:0000256" key="6">
    <source>
        <dbReference type="ARBA" id="ARBA00023002"/>
    </source>
</evidence>
<dbReference type="InterPro" id="IPR036188">
    <property type="entry name" value="FAD/NAD-bd_sf"/>
</dbReference>
<name>M3CB69_SPHMS</name>
<dbReference type="SUPFAM" id="SSF51905">
    <property type="entry name" value="FAD/NAD(P)-binding domain"/>
    <property type="match status" value="1"/>
</dbReference>
<keyword evidence="6" id="KW-0560">Oxidoreductase</keyword>
<dbReference type="HOGENOM" id="CLU_021176_0_0_1"/>
<keyword evidence="3" id="KW-0285">Flavoprotein</keyword>
<dbReference type="GO" id="GO:0001735">
    <property type="term" value="F:prenylcysteine oxidase activity"/>
    <property type="evidence" value="ECO:0007669"/>
    <property type="project" value="InterPro"/>
</dbReference>
<evidence type="ECO:0000256" key="5">
    <source>
        <dbReference type="ARBA" id="ARBA00022827"/>
    </source>
</evidence>
<comment type="cofactor">
    <cofactor evidence="1">
        <name>FAD</name>
        <dbReference type="ChEBI" id="CHEBI:57692"/>
    </cofactor>
</comment>
<accession>M3CB69</accession>
<proteinExistence type="inferred from homology"/>
<dbReference type="PANTHER" id="PTHR15944:SF0">
    <property type="entry name" value="PRENYLCYSTEINE LYASE DOMAIN-CONTAINING PROTEIN"/>
    <property type="match status" value="1"/>
</dbReference>
<dbReference type="PANTHER" id="PTHR15944">
    <property type="entry name" value="FARNESYLCYSTEINE LYASE"/>
    <property type="match status" value="1"/>
</dbReference>
<comment type="similarity">
    <text evidence="2">Belongs to the prenylcysteine oxidase family.</text>
</comment>
<dbReference type="GeneID" id="27904268"/>
<evidence type="ECO:0000256" key="1">
    <source>
        <dbReference type="ARBA" id="ARBA00001974"/>
    </source>
</evidence>
<dbReference type="STRING" id="692275.M3CB69"/>
<keyword evidence="7" id="KW-0325">Glycoprotein</keyword>
<dbReference type="Pfam" id="PF07156">
    <property type="entry name" value="Prenylcys_lyase"/>
    <property type="match status" value="1"/>
</dbReference>
<feature type="chain" id="PRO_5004031751" evidence="9">
    <location>
        <begin position="19"/>
        <end position="562"/>
    </location>
</feature>
<protein>
    <submittedName>
        <fullName evidence="11">Prenylcysteine oxidase</fullName>
    </submittedName>
</protein>
<dbReference type="InterPro" id="IPR017046">
    <property type="entry name" value="Prenylcysteine_Oxase1"/>
</dbReference>
<dbReference type="OrthoDB" id="437369at2759"/>
<feature type="domain" description="Prenylcysteine lyase" evidence="10">
    <location>
        <begin position="172"/>
        <end position="529"/>
    </location>
</feature>
<gene>
    <name evidence="11" type="ORF">SEPMUDRAFT_151927</name>
</gene>
<dbReference type="PIRSF" id="PIRSF036292">
    <property type="entry name" value="Prenylcysteine_oxidase"/>
    <property type="match status" value="1"/>
</dbReference>
<keyword evidence="12" id="KW-1185">Reference proteome</keyword>
<evidence type="ECO:0000256" key="7">
    <source>
        <dbReference type="ARBA" id="ARBA00023180"/>
    </source>
</evidence>
<evidence type="ECO:0000313" key="12">
    <source>
        <dbReference type="Proteomes" id="UP000016931"/>
    </source>
</evidence>
<keyword evidence="5" id="KW-0274">FAD</keyword>
<dbReference type="AlphaFoldDB" id="M3CB69"/>
<reference evidence="11 12" key="1">
    <citation type="journal article" date="2012" name="PLoS Pathog.">
        <title>Diverse lifestyles and strategies of plant pathogenesis encoded in the genomes of eighteen Dothideomycetes fungi.</title>
        <authorList>
            <person name="Ohm R.A."/>
            <person name="Feau N."/>
            <person name="Henrissat B."/>
            <person name="Schoch C.L."/>
            <person name="Horwitz B.A."/>
            <person name="Barry K.W."/>
            <person name="Condon B.J."/>
            <person name="Copeland A.C."/>
            <person name="Dhillon B."/>
            <person name="Glaser F."/>
            <person name="Hesse C.N."/>
            <person name="Kosti I."/>
            <person name="LaButti K."/>
            <person name="Lindquist E.A."/>
            <person name="Lucas S."/>
            <person name="Salamov A.A."/>
            <person name="Bradshaw R.E."/>
            <person name="Ciuffetti L."/>
            <person name="Hamelin R.C."/>
            <person name="Kema G.H.J."/>
            <person name="Lawrence C."/>
            <person name="Scott J.A."/>
            <person name="Spatafora J.W."/>
            <person name="Turgeon B.G."/>
            <person name="de Wit P.J.G.M."/>
            <person name="Zhong S."/>
            <person name="Goodwin S.B."/>
            <person name="Grigoriev I.V."/>
        </authorList>
    </citation>
    <scope>NUCLEOTIDE SEQUENCE [LARGE SCALE GENOMIC DNA]</scope>
    <source>
        <strain evidence="11 12">SO2202</strain>
    </source>
</reference>
<organism evidence="11 12">
    <name type="scientific">Sphaerulina musiva (strain SO2202)</name>
    <name type="common">Poplar stem canker fungus</name>
    <name type="synonym">Septoria musiva</name>
    <dbReference type="NCBI Taxonomy" id="692275"/>
    <lineage>
        <taxon>Eukaryota</taxon>
        <taxon>Fungi</taxon>
        <taxon>Dikarya</taxon>
        <taxon>Ascomycota</taxon>
        <taxon>Pezizomycotina</taxon>
        <taxon>Dothideomycetes</taxon>
        <taxon>Dothideomycetidae</taxon>
        <taxon>Mycosphaerellales</taxon>
        <taxon>Mycosphaerellaceae</taxon>
        <taxon>Sphaerulina</taxon>
    </lineage>
</organism>